<sequence>MGRRSLEDEIVRRWRSQSRAGRGRGSDGGEQSAESGEQDNDPQNQRTPTPLADRLRGRVPDRILDDPRWHVAEDQFAVLTAQGADPETLIESVAAIDFNNGQIRAPSGYAAWAMREAAKNGKVTNAHTRSEEDARRSVAEEWLATADPKSPFDRARAAQLVGEIDDDFDALLARKYPGILDGDADQAREQAASHEGAADDQARKDATSAQAADAEENTVFVVDSDGTVITVSFAEAPEPEPQAEAEAEAEAADHSAESAREHEAAEDDQHQAARTASAAAQAPLTPPKQAKTNTKTHRRTPPPAKPAAAHTRNRGRTH</sequence>
<feature type="region of interest" description="Disordered" evidence="1">
    <location>
        <begin position="1"/>
        <end position="59"/>
    </location>
</feature>
<feature type="compositionally biased region" description="Basic and acidic residues" evidence="1">
    <location>
        <begin position="185"/>
        <end position="206"/>
    </location>
</feature>
<evidence type="ECO:0000313" key="2">
    <source>
        <dbReference type="EMBL" id="MBF6302699.1"/>
    </source>
</evidence>
<evidence type="ECO:0000313" key="3">
    <source>
        <dbReference type="Proteomes" id="UP000702209"/>
    </source>
</evidence>
<comment type="caution">
    <text evidence="2">The sequence shown here is derived from an EMBL/GenBank/DDBJ whole genome shotgun (WGS) entry which is preliminary data.</text>
</comment>
<dbReference type="RefSeq" id="WP_195133881.1">
    <property type="nucleotide sequence ID" value="NZ_JADLQX010000052.1"/>
</dbReference>
<feature type="compositionally biased region" description="Low complexity" evidence="1">
    <location>
        <begin position="272"/>
        <end position="282"/>
    </location>
</feature>
<feature type="region of interest" description="Disordered" evidence="1">
    <location>
        <begin position="183"/>
        <end position="219"/>
    </location>
</feature>
<feature type="compositionally biased region" description="Basic and acidic residues" evidence="1">
    <location>
        <begin position="251"/>
        <end position="271"/>
    </location>
</feature>
<evidence type="ECO:0000256" key="1">
    <source>
        <dbReference type="SAM" id="MobiDB-lite"/>
    </source>
</evidence>
<organism evidence="2 3">
    <name type="scientific">Nocardia amamiensis</name>
    <dbReference type="NCBI Taxonomy" id="404578"/>
    <lineage>
        <taxon>Bacteria</taxon>
        <taxon>Bacillati</taxon>
        <taxon>Actinomycetota</taxon>
        <taxon>Actinomycetes</taxon>
        <taxon>Mycobacteriales</taxon>
        <taxon>Nocardiaceae</taxon>
        <taxon>Nocardia</taxon>
    </lineage>
</organism>
<reference evidence="2 3" key="1">
    <citation type="submission" date="2020-10" db="EMBL/GenBank/DDBJ databases">
        <title>Identification of Nocardia species via Next-generation sequencing and recognition of intraspecies genetic diversity.</title>
        <authorList>
            <person name="Li P."/>
            <person name="Li P."/>
            <person name="Lu B."/>
        </authorList>
    </citation>
    <scope>NUCLEOTIDE SEQUENCE [LARGE SCALE GENOMIC DNA]</scope>
    <source>
        <strain evidence="2 3">BJ06-0157</strain>
    </source>
</reference>
<feature type="compositionally biased region" description="Basic and acidic residues" evidence="1">
    <location>
        <begin position="1"/>
        <end position="12"/>
    </location>
</feature>
<dbReference type="Proteomes" id="UP000702209">
    <property type="component" value="Unassembled WGS sequence"/>
</dbReference>
<name>A0ABS0D6B6_9NOCA</name>
<proteinExistence type="predicted"/>
<feature type="compositionally biased region" description="Acidic residues" evidence="1">
    <location>
        <begin position="237"/>
        <end position="250"/>
    </location>
</feature>
<dbReference type="EMBL" id="JADLQX010000052">
    <property type="protein sequence ID" value="MBF6302699.1"/>
    <property type="molecule type" value="Genomic_DNA"/>
</dbReference>
<protein>
    <submittedName>
        <fullName evidence="2">Uncharacterized protein</fullName>
    </submittedName>
</protein>
<accession>A0ABS0D6B6</accession>
<keyword evidence="3" id="KW-1185">Reference proteome</keyword>
<feature type="region of interest" description="Disordered" evidence="1">
    <location>
        <begin position="231"/>
        <end position="318"/>
    </location>
</feature>
<gene>
    <name evidence="2" type="ORF">IU459_34980</name>
</gene>